<accession>A0ABW5UFH5</accession>
<protein>
    <submittedName>
        <fullName evidence="4">ABC1 kinase family protein</fullName>
    </submittedName>
</protein>
<reference evidence="5" key="1">
    <citation type="journal article" date="2019" name="Int. J. Syst. Evol. Microbiol.">
        <title>The Global Catalogue of Microorganisms (GCM) 10K type strain sequencing project: providing services to taxonomists for standard genome sequencing and annotation.</title>
        <authorList>
            <consortium name="The Broad Institute Genomics Platform"/>
            <consortium name="The Broad Institute Genome Sequencing Center for Infectious Disease"/>
            <person name="Wu L."/>
            <person name="Ma J."/>
        </authorList>
    </citation>
    <scope>NUCLEOTIDE SEQUENCE [LARGE SCALE GENOMIC DNA]</scope>
    <source>
        <strain evidence="5">KCTC 42247</strain>
    </source>
</reference>
<dbReference type="SUPFAM" id="SSF56112">
    <property type="entry name" value="Protein kinase-like (PK-like)"/>
    <property type="match status" value="1"/>
</dbReference>
<dbReference type="RefSeq" id="WP_380884504.1">
    <property type="nucleotide sequence ID" value="NZ_JBHUMB010000007.1"/>
</dbReference>
<dbReference type="CDD" id="cd05121">
    <property type="entry name" value="ABC1_ADCK3-like"/>
    <property type="match status" value="1"/>
</dbReference>
<dbReference type="InterPro" id="IPR004147">
    <property type="entry name" value="ABC1_dom"/>
</dbReference>
<dbReference type="InterPro" id="IPR011009">
    <property type="entry name" value="Kinase-like_dom_sf"/>
</dbReference>
<dbReference type="PANTHER" id="PTHR10566:SF113">
    <property type="entry name" value="PROTEIN ACTIVITY OF BC1 COMPLEX KINASE 7, CHLOROPLASTIC"/>
    <property type="match status" value="1"/>
</dbReference>
<dbReference type="Proteomes" id="UP001597418">
    <property type="component" value="Unassembled WGS sequence"/>
</dbReference>
<evidence type="ECO:0000259" key="3">
    <source>
        <dbReference type="Pfam" id="PF03109"/>
    </source>
</evidence>
<evidence type="ECO:0000313" key="5">
    <source>
        <dbReference type="Proteomes" id="UP001597418"/>
    </source>
</evidence>
<dbReference type="EMBL" id="JBHUMB010000007">
    <property type="protein sequence ID" value="MFD2743457.1"/>
    <property type="molecule type" value="Genomic_DNA"/>
</dbReference>
<keyword evidence="2" id="KW-0472">Membrane</keyword>
<dbReference type="InterPro" id="IPR050154">
    <property type="entry name" value="UbiB_kinase"/>
</dbReference>
<feature type="transmembrane region" description="Helical" evidence="2">
    <location>
        <begin position="498"/>
        <end position="519"/>
    </location>
</feature>
<evidence type="ECO:0000256" key="2">
    <source>
        <dbReference type="SAM" id="Phobius"/>
    </source>
</evidence>
<keyword evidence="2" id="KW-0812">Transmembrane</keyword>
<feature type="domain" description="ABC1 atypical kinase-like" evidence="3">
    <location>
        <begin position="92"/>
        <end position="334"/>
    </location>
</feature>
<comment type="similarity">
    <text evidence="1">Belongs to the protein kinase superfamily. ADCK protein kinase family.</text>
</comment>
<organism evidence="4 5">
    <name type="scientific">Sphingobacterium populi</name>
    <dbReference type="NCBI Taxonomy" id="1812824"/>
    <lineage>
        <taxon>Bacteria</taxon>
        <taxon>Pseudomonadati</taxon>
        <taxon>Bacteroidota</taxon>
        <taxon>Sphingobacteriia</taxon>
        <taxon>Sphingobacteriales</taxon>
        <taxon>Sphingobacteriaceae</taxon>
        <taxon>Sphingobacterium</taxon>
    </lineage>
</organism>
<keyword evidence="4" id="KW-0808">Transferase</keyword>
<evidence type="ECO:0000256" key="1">
    <source>
        <dbReference type="ARBA" id="ARBA00009670"/>
    </source>
</evidence>
<name>A0ABW5UFH5_9SPHI</name>
<proteinExistence type="inferred from homology"/>
<keyword evidence="5" id="KW-1185">Reference proteome</keyword>
<gene>
    <name evidence="4" type="ORF">ACFSQ6_08600</name>
</gene>
<keyword evidence="2" id="KW-1133">Transmembrane helix</keyword>
<feature type="transmembrane region" description="Helical" evidence="2">
    <location>
        <begin position="525"/>
        <end position="543"/>
    </location>
</feature>
<dbReference type="GO" id="GO:0016301">
    <property type="term" value="F:kinase activity"/>
    <property type="evidence" value="ECO:0007669"/>
    <property type="project" value="UniProtKB-KW"/>
</dbReference>
<evidence type="ECO:0000313" key="4">
    <source>
        <dbReference type="EMBL" id="MFD2743457.1"/>
    </source>
</evidence>
<dbReference type="PANTHER" id="PTHR10566">
    <property type="entry name" value="CHAPERONE-ACTIVITY OF BC1 COMPLEX CABC1 -RELATED"/>
    <property type="match status" value="1"/>
</dbReference>
<comment type="caution">
    <text evidence="4">The sequence shown here is derived from an EMBL/GenBank/DDBJ whole genome shotgun (WGS) entry which is preliminary data.</text>
</comment>
<sequence>METPFRNQSLKIKRTVRLTQILAKYGFQDLRGKYSSSAASDELSSETSELASPYKRIRLAIEELGPTFVKFGQTLSSREDLLPKELIVELKKLQDRVPTQELDIRTYLEDELGIDVNDHFTEVRDTPIASASIAQVYEASLRNGDQVILKVKRPHIKETIDSDLLILKDIVHFLSNYFDSIRKINLEYILHAFKKTLMEEVSFINETKNIQQFAQNFRGSEHIKCMKVYEDYSNDNLLCISRISGVKINDVEKIKSFGLSVNTIVDRGLDAFLTQILYHGFFHADPHPGNILVNSQGQITFLDLGAVGTMLPSDKLLLEDFVSSFIAKDVDNIIYIIKKMAVHIEIENEKNLKREISALLEMANANSLASIDTKVFFSKFSNILNENNIIMPDHIYLLVRGIVLMEGIGRELLPDMNIVEKLKPYVDDMIKKRLSMEHIQSQLMRKLQESYHLLDQAPHNLRVIAQKLEQGDLSIVVQSQELKNIQKQYKKNQSTSRLLAIGCVFFIGGCLLSGGHHFLIFGLPIISWLAFFVGLAFMAYAKVRNLKID</sequence>
<keyword evidence="4" id="KW-0418">Kinase</keyword>
<dbReference type="Pfam" id="PF03109">
    <property type="entry name" value="ABC1"/>
    <property type="match status" value="1"/>
</dbReference>